<comment type="caution">
    <text evidence="2">The sequence shown here is derived from an EMBL/GenBank/DDBJ whole genome shotgun (WGS) entry which is preliminary data.</text>
</comment>
<proteinExistence type="predicted"/>
<evidence type="ECO:0000313" key="3">
    <source>
        <dbReference type="Proteomes" id="UP000263377"/>
    </source>
</evidence>
<keyword evidence="3" id="KW-1185">Reference proteome</keyword>
<dbReference type="AlphaFoldDB" id="A0A373A2Q5"/>
<organism evidence="2 3">
    <name type="scientific">Kitasatospora xanthocidica</name>
    <dbReference type="NCBI Taxonomy" id="83382"/>
    <lineage>
        <taxon>Bacteria</taxon>
        <taxon>Bacillati</taxon>
        <taxon>Actinomycetota</taxon>
        <taxon>Actinomycetes</taxon>
        <taxon>Kitasatosporales</taxon>
        <taxon>Streptomycetaceae</taxon>
        <taxon>Kitasatospora</taxon>
    </lineage>
</organism>
<dbReference type="RefSeq" id="WP_117489850.1">
    <property type="nucleotide sequence ID" value="NZ_QVIG01000001.1"/>
</dbReference>
<evidence type="ECO:0000256" key="1">
    <source>
        <dbReference type="SAM" id="SignalP"/>
    </source>
</evidence>
<dbReference type="Proteomes" id="UP000263377">
    <property type="component" value="Unassembled WGS sequence"/>
</dbReference>
<gene>
    <name evidence="2" type="ORF">DR950_31770</name>
</gene>
<keyword evidence="1" id="KW-0732">Signal</keyword>
<feature type="signal peptide" evidence="1">
    <location>
        <begin position="1"/>
        <end position="24"/>
    </location>
</feature>
<evidence type="ECO:0008006" key="4">
    <source>
        <dbReference type="Google" id="ProtNLM"/>
    </source>
</evidence>
<sequence length="135" mass="14767">MRNPWVAAAAVCTLAGTVASTASAAPSDRTAHVRSGPEVRPLRCENGRIHFGWDGATYDWTDFVTLTRGRPDPDSTANRVAFRYVTSEDGTAVRHSFDSELQSGTGLWTAYWTYDVDLNRNVIVSEAGPEDKLCT</sequence>
<name>A0A373A2Q5_9ACTN</name>
<reference evidence="2 3" key="1">
    <citation type="submission" date="2018-08" db="EMBL/GenBank/DDBJ databases">
        <title>Diversity &amp; Physiological Properties of Lignin-Decomposing Actinobacteria from Soil.</title>
        <authorList>
            <person name="Roh S.G."/>
            <person name="Kim S.B."/>
        </authorList>
    </citation>
    <scope>NUCLEOTIDE SEQUENCE [LARGE SCALE GENOMIC DNA]</scope>
    <source>
        <strain evidence="2 3">MMS17-GH009</strain>
    </source>
</reference>
<dbReference type="EMBL" id="QVIG01000001">
    <property type="protein sequence ID" value="RGD61715.1"/>
    <property type="molecule type" value="Genomic_DNA"/>
</dbReference>
<protein>
    <recommendedName>
        <fullName evidence="4">Secreted protein</fullName>
    </recommendedName>
</protein>
<feature type="chain" id="PRO_5016630710" description="Secreted protein" evidence="1">
    <location>
        <begin position="25"/>
        <end position="135"/>
    </location>
</feature>
<evidence type="ECO:0000313" key="2">
    <source>
        <dbReference type="EMBL" id="RGD61715.1"/>
    </source>
</evidence>
<accession>A0A373A2Q5</accession>